<dbReference type="Gene3D" id="3.40.50.720">
    <property type="entry name" value="NAD(P)-binding Rossmann-like Domain"/>
    <property type="match status" value="1"/>
</dbReference>
<sequence>MSGLSKEILTVPISSKRRPEMLMLSFGSSRQVRLRKQCTKADFFVGYWIQISGATVVAAAEIKAGRFGEASDKSYDDLRDEKEVGSLISANPARVVDNLASQEPTTVRTALVVGPLIYGEGSGPVNKRSIQAPEITRLTLQRKKGLRIGRGLNIWSNVHIHDLGNLLLALFEAAVSESSAVWNQNGVYFPENGKLSFGDLSKNIVPEARKQNLLETEEIEEITAEEANSLSAHAAATWGTNAILTSSRAQAQLHWSPSGVSLLEEIPEIVRSEAKAIVSRSTL</sequence>
<proteinExistence type="predicted"/>
<evidence type="ECO:0000313" key="2">
    <source>
        <dbReference type="Proteomes" id="UP000053617"/>
    </source>
</evidence>
<keyword evidence="2" id="KW-1185">Reference proteome</keyword>
<dbReference type="HOGENOM" id="CLU_007383_12_2_1"/>
<reference evidence="1 2" key="1">
    <citation type="submission" date="2015-01" db="EMBL/GenBank/DDBJ databases">
        <title>The Genome Sequence of Rhinocladiella mackenzie CBS 650.93.</title>
        <authorList>
            <consortium name="The Broad Institute Genomics Platform"/>
            <person name="Cuomo C."/>
            <person name="de Hoog S."/>
            <person name="Gorbushina A."/>
            <person name="Stielow B."/>
            <person name="Teixiera M."/>
            <person name="Abouelleil A."/>
            <person name="Chapman S.B."/>
            <person name="Priest M."/>
            <person name="Young S.K."/>
            <person name="Wortman J."/>
            <person name="Nusbaum C."/>
            <person name="Birren B."/>
        </authorList>
    </citation>
    <scope>NUCLEOTIDE SEQUENCE [LARGE SCALE GENOMIC DNA]</scope>
    <source>
        <strain evidence="1 2">CBS 650.93</strain>
    </source>
</reference>
<dbReference type="PANTHER" id="PTHR48079:SF8">
    <property type="entry name" value="NAD(P)-BINDING DOMAIN-CONTAINING PROTEIN"/>
    <property type="match status" value="1"/>
</dbReference>
<evidence type="ECO:0000313" key="1">
    <source>
        <dbReference type="EMBL" id="KIX04973.1"/>
    </source>
</evidence>
<dbReference type="InterPro" id="IPR036291">
    <property type="entry name" value="NAD(P)-bd_dom_sf"/>
</dbReference>
<organism evidence="1 2">
    <name type="scientific">Rhinocladiella mackenziei CBS 650.93</name>
    <dbReference type="NCBI Taxonomy" id="1442369"/>
    <lineage>
        <taxon>Eukaryota</taxon>
        <taxon>Fungi</taxon>
        <taxon>Dikarya</taxon>
        <taxon>Ascomycota</taxon>
        <taxon>Pezizomycotina</taxon>
        <taxon>Eurotiomycetes</taxon>
        <taxon>Chaetothyriomycetidae</taxon>
        <taxon>Chaetothyriales</taxon>
        <taxon>Herpotrichiellaceae</taxon>
        <taxon>Rhinocladiella</taxon>
    </lineage>
</organism>
<evidence type="ECO:0008006" key="3">
    <source>
        <dbReference type="Google" id="ProtNLM"/>
    </source>
</evidence>
<dbReference type="STRING" id="1442369.A0A0D2H3J3"/>
<dbReference type="GO" id="GO:0005737">
    <property type="term" value="C:cytoplasm"/>
    <property type="evidence" value="ECO:0007669"/>
    <property type="project" value="TreeGrafter"/>
</dbReference>
<dbReference type="RefSeq" id="XP_013272109.1">
    <property type="nucleotide sequence ID" value="XM_013416655.1"/>
</dbReference>
<dbReference type="SUPFAM" id="SSF51735">
    <property type="entry name" value="NAD(P)-binding Rossmann-fold domains"/>
    <property type="match status" value="1"/>
</dbReference>
<dbReference type="GeneID" id="25293916"/>
<protein>
    <recommendedName>
        <fullName evidence="3">NAD-dependent epimerase/dehydratase domain-containing protein</fullName>
    </recommendedName>
</protein>
<dbReference type="OrthoDB" id="2130169at2759"/>
<dbReference type="VEuPathDB" id="FungiDB:Z518_05845"/>
<dbReference type="InterPro" id="IPR051783">
    <property type="entry name" value="NAD(P)-dependent_oxidoreduct"/>
</dbReference>
<dbReference type="GO" id="GO:0004029">
    <property type="term" value="F:aldehyde dehydrogenase (NAD+) activity"/>
    <property type="evidence" value="ECO:0007669"/>
    <property type="project" value="TreeGrafter"/>
</dbReference>
<dbReference type="PANTHER" id="PTHR48079">
    <property type="entry name" value="PROTEIN YEEZ"/>
    <property type="match status" value="1"/>
</dbReference>
<dbReference type="AlphaFoldDB" id="A0A0D2H3J3"/>
<dbReference type="Proteomes" id="UP000053617">
    <property type="component" value="Unassembled WGS sequence"/>
</dbReference>
<accession>A0A0D2H3J3</accession>
<gene>
    <name evidence="1" type="ORF">Z518_05845</name>
</gene>
<name>A0A0D2H3J3_9EURO</name>
<dbReference type="EMBL" id="KN847478">
    <property type="protein sequence ID" value="KIX04973.1"/>
    <property type="molecule type" value="Genomic_DNA"/>
</dbReference>